<dbReference type="InterPro" id="IPR002347">
    <property type="entry name" value="SDR_fam"/>
</dbReference>
<dbReference type="SUPFAM" id="SSF51735">
    <property type="entry name" value="NAD(P)-binding Rossmann-fold domains"/>
    <property type="match status" value="1"/>
</dbReference>
<dbReference type="CDD" id="cd05327">
    <property type="entry name" value="retinol-DH_like_SDR_c_like"/>
    <property type="match status" value="1"/>
</dbReference>
<organism evidence="4 5">
    <name type="scientific">Volvox reticuliferus</name>
    <dbReference type="NCBI Taxonomy" id="1737510"/>
    <lineage>
        <taxon>Eukaryota</taxon>
        <taxon>Viridiplantae</taxon>
        <taxon>Chlorophyta</taxon>
        <taxon>core chlorophytes</taxon>
        <taxon>Chlorophyceae</taxon>
        <taxon>CS clade</taxon>
        <taxon>Chlamydomonadales</taxon>
        <taxon>Volvocaceae</taxon>
        <taxon>Volvox</taxon>
    </lineage>
</organism>
<dbReference type="AlphaFoldDB" id="A0A8J4GW70"/>
<dbReference type="Pfam" id="PF00106">
    <property type="entry name" value="adh_short"/>
    <property type="match status" value="1"/>
</dbReference>
<evidence type="ECO:0000256" key="2">
    <source>
        <dbReference type="ARBA" id="ARBA00023002"/>
    </source>
</evidence>
<dbReference type="EMBL" id="BNCP01000045">
    <property type="protein sequence ID" value="GIL88601.1"/>
    <property type="molecule type" value="Genomic_DNA"/>
</dbReference>
<dbReference type="Proteomes" id="UP000722791">
    <property type="component" value="Unassembled WGS sequence"/>
</dbReference>
<dbReference type="EMBL" id="BNCQ01000080">
    <property type="protein sequence ID" value="GIM16500.1"/>
    <property type="molecule type" value="Genomic_DNA"/>
</dbReference>
<gene>
    <name evidence="3" type="ORF">Vretifemale_16527</name>
    <name evidence="4" type="ORF">Vretimale_19143</name>
</gene>
<dbReference type="PANTHER" id="PTHR24320:SF227">
    <property type="entry name" value="RETINOL DEHYDROGENASE 11"/>
    <property type="match status" value="1"/>
</dbReference>
<evidence type="ECO:0000313" key="3">
    <source>
        <dbReference type="EMBL" id="GIL88601.1"/>
    </source>
</evidence>
<evidence type="ECO:0000313" key="5">
    <source>
        <dbReference type="Proteomes" id="UP000722791"/>
    </source>
</evidence>
<evidence type="ECO:0000256" key="1">
    <source>
        <dbReference type="ARBA" id="ARBA00006484"/>
    </source>
</evidence>
<keyword evidence="6" id="KW-1185">Reference proteome</keyword>
<protein>
    <submittedName>
        <fullName evidence="4">Uncharacterized protein</fullName>
    </submittedName>
</protein>
<reference evidence="4" key="1">
    <citation type="journal article" date="2021" name="Proc. Natl. Acad. Sci. U.S.A.">
        <title>Three genomes in the algal genus Volvox reveal the fate of a haploid sex-determining region after a transition to homothallism.</title>
        <authorList>
            <person name="Yamamoto K."/>
            <person name="Hamaji T."/>
            <person name="Kawai-Toyooka H."/>
            <person name="Matsuzaki R."/>
            <person name="Takahashi F."/>
            <person name="Nishimura Y."/>
            <person name="Kawachi M."/>
            <person name="Noguchi H."/>
            <person name="Minakuchi Y."/>
            <person name="Umen J.G."/>
            <person name="Toyoda A."/>
            <person name="Nozaki H."/>
        </authorList>
    </citation>
    <scope>NUCLEOTIDE SEQUENCE</scope>
    <source>
        <strain evidence="4">NIES-3785</strain>
        <strain evidence="3">NIES-3786</strain>
    </source>
</reference>
<dbReference type="Gene3D" id="3.40.50.720">
    <property type="entry name" value="NAD(P)-binding Rossmann-like Domain"/>
    <property type="match status" value="1"/>
</dbReference>
<dbReference type="PANTHER" id="PTHR24320">
    <property type="entry name" value="RETINOL DEHYDROGENASE"/>
    <property type="match status" value="1"/>
</dbReference>
<dbReference type="GO" id="GO:0016491">
    <property type="term" value="F:oxidoreductase activity"/>
    <property type="evidence" value="ECO:0007669"/>
    <property type="project" value="UniProtKB-KW"/>
</dbReference>
<evidence type="ECO:0000313" key="4">
    <source>
        <dbReference type="EMBL" id="GIM16500.1"/>
    </source>
</evidence>
<comment type="caution">
    <text evidence="4">The sequence shown here is derived from an EMBL/GenBank/DDBJ whole genome shotgun (WGS) entry which is preliminary data.</text>
</comment>
<dbReference type="Proteomes" id="UP000747110">
    <property type="component" value="Unassembled WGS sequence"/>
</dbReference>
<keyword evidence="2" id="KW-0560">Oxidoreductase</keyword>
<name>A0A8J4GW70_9CHLO</name>
<dbReference type="OrthoDB" id="191139at2759"/>
<proteinExistence type="inferred from homology"/>
<accession>A0A8J4GW70</accession>
<comment type="similarity">
    <text evidence="1">Belongs to the short-chain dehydrogenases/reductases (SDR) family.</text>
</comment>
<dbReference type="InterPro" id="IPR036291">
    <property type="entry name" value="NAD(P)-bd_dom_sf"/>
</dbReference>
<dbReference type="PRINTS" id="PR00081">
    <property type="entry name" value="GDHRDH"/>
</dbReference>
<sequence>MPSAEPYHTRGGVQKTKSYGITFKYLRGTPGETGFGSKSTAEQVSAGWDGSRYVALVTGAATGLGYESARVLALRGAHVVVAVRTQARAEETADRLRRDVPGAKVTPLELDLSSLASVRQAADAFRRSGLPLNILLLNAGVMATPAFTPSRDGFELQWATNHLGHFALTQRLKDLLISSATTSGLEGRVVVLSSMGHYLFEVPGGVDFEALRSGKNYVPFNAYGVSKLCNVLFTRELQRQLTGKPVVAVCCHPGAIFDTDLKRHMAGVSSNSEGGSGGKSCSLQGLALSLTFMMMKPVTKTIPQGTSTQMLLATAPRVEAGEYYSDCNVAPSSAASQDGDLGARLWEFSEQAVRAEEEAAAATPAPGTA</sequence>
<evidence type="ECO:0000313" key="6">
    <source>
        <dbReference type="Proteomes" id="UP000747110"/>
    </source>
</evidence>